<keyword evidence="16" id="KW-1185">Reference proteome</keyword>
<dbReference type="Gene3D" id="2.130.10.10">
    <property type="entry name" value="YVTN repeat-like/Quinoprotein amine dehydrogenase"/>
    <property type="match status" value="2"/>
</dbReference>
<evidence type="ECO:0000256" key="7">
    <source>
        <dbReference type="ARBA" id="ARBA00022840"/>
    </source>
</evidence>
<dbReference type="GO" id="GO:0003700">
    <property type="term" value="F:DNA-binding transcription factor activity"/>
    <property type="evidence" value="ECO:0007669"/>
    <property type="project" value="InterPro"/>
</dbReference>
<dbReference type="InterPro" id="IPR013783">
    <property type="entry name" value="Ig-like_fold"/>
</dbReference>
<dbReference type="SMART" id="SM00448">
    <property type="entry name" value="REC"/>
    <property type="match status" value="1"/>
</dbReference>
<evidence type="ECO:0000256" key="9">
    <source>
        <dbReference type="ARBA" id="ARBA00023015"/>
    </source>
</evidence>
<reference evidence="15 16" key="1">
    <citation type="submission" date="2018-07" db="EMBL/GenBank/DDBJ databases">
        <title>Genomic Encyclopedia of Type Strains, Phase IV (KMG-IV): sequencing the most valuable type-strain genomes for metagenomic binning, comparative biology and taxonomic classification.</title>
        <authorList>
            <person name="Goeker M."/>
        </authorList>
    </citation>
    <scope>NUCLEOTIDE SEQUENCE [LARGE SCALE GENOMIC DNA]</scope>
    <source>
        <strain evidence="15 16">DSM 4134</strain>
    </source>
</reference>
<gene>
    <name evidence="15" type="ORF">C7460_11363</name>
</gene>
<keyword evidence="9" id="KW-0805">Transcription regulation</keyword>
<dbReference type="GO" id="GO:0043565">
    <property type="term" value="F:sequence-specific DNA binding"/>
    <property type="evidence" value="ECO:0007669"/>
    <property type="project" value="InterPro"/>
</dbReference>
<dbReference type="Pfam" id="PF00512">
    <property type="entry name" value="HisKA"/>
    <property type="match status" value="1"/>
</dbReference>
<keyword evidence="3 11" id="KW-0597">Phosphoprotein</keyword>
<name>A0A3D9L1P5_MARFU</name>
<evidence type="ECO:0000256" key="2">
    <source>
        <dbReference type="ARBA" id="ARBA00012438"/>
    </source>
</evidence>
<dbReference type="OrthoDB" id="9806995at2"/>
<dbReference type="Proteomes" id="UP000256779">
    <property type="component" value="Unassembled WGS sequence"/>
</dbReference>
<dbReference type="InterPro" id="IPR036890">
    <property type="entry name" value="HATPase_C_sf"/>
</dbReference>
<sequence length="1349" mass="153129">MCDLLELWIKRSLCLIVICAYQVSAQPDPKLFTQYKFHRLNEADGLTNNVVTDIVQDTLGMIWVGTEDGLFRFEGEQFRKFGRIRNDVRSLPNNMVYKVEVDDQNRVWALTENGIGIYSYETDVIERFLPEKITGPITSMTLDADGNRYFNRFYGGVWKVSPEGKLSAFTLVDPEDGRDLSKMGGILEVLYTAGAIWMEVGDHGLARKDLASGDVRYYHTSYFTEADQIHIYSLYLDRDELLWVTTDRGLYREYRTDDGKTELRSVLGALPADDLMSIQQDTDGTLWLGTRQHGMYAFDPNANDPEQTLQNFAPTIDHSGISHRTISKIYQDVEGYLWLGTHNGGINVFNPAGEKVRIVTNQYNNPSSISYQNVWGIDDASSGYIWVGTDGKGLNLLDQTTGQIRQHELSEALDDKAILAVMEDSRSRLWIGTYASGVYCYELPAGRLHHFRKGMGNNDLMVNDIRCFHETDQGEIYLGANNGGLYTYDKGRVRHLTTTSYMDVRAITSSPDGRLWLGTFNHGLVSFEPTTGRVKEHSWTHNQDNIRNVVFDIYNDGTRLWLATQHHGLLSYHMMSENFEEYYHLEGMADLSISGLTADSQRRLWLASNQGVVAFDPDSKHVRLIQKGFQTGHFNYGSAYTSSRGYIAFGGINGLNLFYPEELLSRQRQPHVVFNELSVLNATLTPVNSQVFEKDRSIFLTDRLELSHTDNIFTLSVAQPGFQVGEQYQLLYRLDGYESRWQNLDATGKITYKNLSPGKYTLQVKDAYEGQVLRELRVVVNPPWWRTWTAYTLFVLVALTILWKIVSFSKGRVLLMQKLRFEKEQREKEQLAMQEKLRFYTNFSHELKTPLTLITGPVGELLKNTSDPKQRNYLSMIRKNTVVLERFINRILEFRKIELNKTNLNVGLHDLKILAQEEAESFAYLASERGVRFGFYCESELEVWVDIEKIQIVLNNLLSNAFKFTGEGKSIKLGVFTEENELVIEVKDEGRGIAEKELSEIFTPFYQASNSAGSGGSGIGLALCKSFVELHGGRIQVTSNPSLGTQFLVYLPLGKAHLEQMAHVRFVEVEGEKAESSLVSIADQQAHTEVTDTDQVILILDDNRDISRYVGSLFDQNFKVLSADNGTEALELAVQNIPDIIISDMMMPGMDGLEFCRSLKDNIATSHIPVIMLTAKSSSQAKLEGFEVGAEDYITKPFNADLLVARVNNILKNRKLLELRYSAQELIGTSSTGQAREAEFVLKVESVILERLSESAFNVPDLCAELGMSQTSLYRKIKSITGMSIQLFIRKIRIKRAAQLLLTEDSTVSEIAFALDFSDLKYFRKCFKEQYEMTPSEYKNAHRESIENP</sequence>
<evidence type="ECO:0000256" key="4">
    <source>
        <dbReference type="ARBA" id="ARBA00022679"/>
    </source>
</evidence>
<dbReference type="SUPFAM" id="SSF52172">
    <property type="entry name" value="CheY-like"/>
    <property type="match status" value="1"/>
</dbReference>
<feature type="modified residue" description="4-aspartylphosphate" evidence="11">
    <location>
        <position position="1144"/>
    </location>
</feature>
<dbReference type="InterPro" id="IPR011123">
    <property type="entry name" value="Y_Y_Y"/>
</dbReference>
<dbReference type="RefSeq" id="WP_115868757.1">
    <property type="nucleotide sequence ID" value="NZ_QREG01000013.1"/>
</dbReference>
<dbReference type="InterPro" id="IPR003661">
    <property type="entry name" value="HisK_dim/P_dom"/>
</dbReference>
<feature type="domain" description="Response regulatory" evidence="14">
    <location>
        <begin position="1096"/>
        <end position="1211"/>
    </location>
</feature>
<evidence type="ECO:0000256" key="1">
    <source>
        <dbReference type="ARBA" id="ARBA00000085"/>
    </source>
</evidence>
<dbReference type="SMART" id="SM00342">
    <property type="entry name" value="HTH_ARAC"/>
    <property type="match status" value="1"/>
</dbReference>
<dbReference type="InterPro" id="IPR003594">
    <property type="entry name" value="HATPase_dom"/>
</dbReference>
<dbReference type="InterPro" id="IPR015943">
    <property type="entry name" value="WD40/YVTN_repeat-like_dom_sf"/>
</dbReference>
<dbReference type="SUPFAM" id="SSF47384">
    <property type="entry name" value="Homodimeric domain of signal transducing histidine kinase"/>
    <property type="match status" value="1"/>
</dbReference>
<protein>
    <recommendedName>
        <fullName evidence="2">histidine kinase</fullName>
        <ecNumber evidence="2">2.7.13.3</ecNumber>
    </recommendedName>
</protein>
<dbReference type="PRINTS" id="PR00344">
    <property type="entry name" value="BCTRLSENSOR"/>
</dbReference>
<dbReference type="PROSITE" id="PS50109">
    <property type="entry name" value="HIS_KIN"/>
    <property type="match status" value="1"/>
</dbReference>
<dbReference type="SMART" id="SM00387">
    <property type="entry name" value="HATPase_c"/>
    <property type="match status" value="1"/>
</dbReference>
<accession>A0A3D9L1P5</accession>
<dbReference type="Pfam" id="PF07495">
    <property type="entry name" value="Y_Y_Y"/>
    <property type="match status" value="1"/>
</dbReference>
<feature type="domain" description="HTH araC/xylS-type" evidence="12">
    <location>
        <begin position="1242"/>
        <end position="1341"/>
    </location>
</feature>
<dbReference type="InterPro" id="IPR036097">
    <property type="entry name" value="HisK_dim/P_sf"/>
</dbReference>
<dbReference type="EC" id="2.7.13.3" evidence="2"/>
<evidence type="ECO:0000256" key="5">
    <source>
        <dbReference type="ARBA" id="ARBA00022741"/>
    </source>
</evidence>
<dbReference type="GO" id="GO:0005524">
    <property type="term" value="F:ATP binding"/>
    <property type="evidence" value="ECO:0007669"/>
    <property type="project" value="UniProtKB-KW"/>
</dbReference>
<keyword evidence="7" id="KW-0067">ATP-binding</keyword>
<dbReference type="Pfam" id="PF02518">
    <property type="entry name" value="HATPase_c"/>
    <property type="match status" value="1"/>
</dbReference>
<dbReference type="CDD" id="cd00082">
    <property type="entry name" value="HisKA"/>
    <property type="match status" value="1"/>
</dbReference>
<dbReference type="SUPFAM" id="SSF50998">
    <property type="entry name" value="Quinoprotein alcohol dehydrogenase-like"/>
    <property type="match status" value="2"/>
</dbReference>
<evidence type="ECO:0000256" key="11">
    <source>
        <dbReference type="PROSITE-ProRule" id="PRU00169"/>
    </source>
</evidence>
<dbReference type="EMBL" id="QREG01000013">
    <property type="protein sequence ID" value="RED97015.1"/>
    <property type="molecule type" value="Genomic_DNA"/>
</dbReference>
<evidence type="ECO:0000259" key="12">
    <source>
        <dbReference type="PROSITE" id="PS01124"/>
    </source>
</evidence>
<dbReference type="GO" id="GO:0000155">
    <property type="term" value="F:phosphorelay sensor kinase activity"/>
    <property type="evidence" value="ECO:0007669"/>
    <property type="project" value="InterPro"/>
</dbReference>
<keyword evidence="4" id="KW-0808">Transferase</keyword>
<evidence type="ECO:0000313" key="15">
    <source>
        <dbReference type="EMBL" id="RED97015.1"/>
    </source>
</evidence>
<dbReference type="InterPro" id="IPR009057">
    <property type="entry name" value="Homeodomain-like_sf"/>
</dbReference>
<dbReference type="SMART" id="SM00388">
    <property type="entry name" value="HisKA"/>
    <property type="match status" value="1"/>
</dbReference>
<dbReference type="Gene3D" id="3.30.565.10">
    <property type="entry name" value="Histidine kinase-like ATPase, C-terminal domain"/>
    <property type="match status" value="1"/>
</dbReference>
<feature type="domain" description="Histidine kinase" evidence="13">
    <location>
        <begin position="842"/>
        <end position="1055"/>
    </location>
</feature>
<evidence type="ECO:0000259" key="14">
    <source>
        <dbReference type="PROSITE" id="PS50110"/>
    </source>
</evidence>
<dbReference type="Pfam" id="PF07494">
    <property type="entry name" value="Reg_prop"/>
    <property type="match status" value="1"/>
</dbReference>
<evidence type="ECO:0000256" key="6">
    <source>
        <dbReference type="ARBA" id="ARBA00022777"/>
    </source>
</evidence>
<evidence type="ECO:0000256" key="8">
    <source>
        <dbReference type="ARBA" id="ARBA00023012"/>
    </source>
</evidence>
<dbReference type="InterPro" id="IPR004358">
    <property type="entry name" value="Sig_transdc_His_kin-like_C"/>
</dbReference>
<keyword evidence="10" id="KW-0804">Transcription</keyword>
<dbReference type="Pfam" id="PF00072">
    <property type="entry name" value="Response_reg"/>
    <property type="match status" value="1"/>
</dbReference>
<evidence type="ECO:0000259" key="13">
    <source>
        <dbReference type="PROSITE" id="PS50109"/>
    </source>
</evidence>
<dbReference type="PROSITE" id="PS50110">
    <property type="entry name" value="RESPONSE_REGULATORY"/>
    <property type="match status" value="1"/>
</dbReference>
<evidence type="ECO:0000256" key="10">
    <source>
        <dbReference type="ARBA" id="ARBA00023163"/>
    </source>
</evidence>
<dbReference type="SUPFAM" id="SSF63829">
    <property type="entry name" value="Calcium-dependent phosphotriesterase"/>
    <property type="match status" value="1"/>
</dbReference>
<dbReference type="Gene3D" id="1.10.10.60">
    <property type="entry name" value="Homeodomain-like"/>
    <property type="match status" value="1"/>
</dbReference>
<organism evidence="15 16">
    <name type="scientific">Marinoscillum furvescens DSM 4134</name>
    <dbReference type="NCBI Taxonomy" id="1122208"/>
    <lineage>
        <taxon>Bacteria</taxon>
        <taxon>Pseudomonadati</taxon>
        <taxon>Bacteroidota</taxon>
        <taxon>Cytophagia</taxon>
        <taxon>Cytophagales</taxon>
        <taxon>Reichenbachiellaceae</taxon>
        <taxon>Marinoscillum</taxon>
    </lineage>
</organism>
<keyword evidence="8" id="KW-0902">Two-component regulatory system</keyword>
<comment type="caution">
    <text evidence="15">The sequence shown here is derived from an EMBL/GenBank/DDBJ whole genome shotgun (WGS) entry which is preliminary data.</text>
</comment>
<dbReference type="InterPro" id="IPR018060">
    <property type="entry name" value="HTH_AraC"/>
</dbReference>
<proteinExistence type="predicted"/>
<dbReference type="InterPro" id="IPR005467">
    <property type="entry name" value="His_kinase_dom"/>
</dbReference>
<dbReference type="InterPro" id="IPR001789">
    <property type="entry name" value="Sig_transdc_resp-reg_receiver"/>
</dbReference>
<keyword evidence="5" id="KW-0547">Nucleotide-binding</keyword>
<dbReference type="Pfam" id="PF12833">
    <property type="entry name" value="HTH_18"/>
    <property type="match status" value="1"/>
</dbReference>
<dbReference type="PANTHER" id="PTHR43547:SF2">
    <property type="entry name" value="HYBRID SIGNAL TRANSDUCTION HISTIDINE KINASE C"/>
    <property type="match status" value="1"/>
</dbReference>
<dbReference type="Gene3D" id="3.40.50.2300">
    <property type="match status" value="1"/>
</dbReference>
<dbReference type="SUPFAM" id="SSF55874">
    <property type="entry name" value="ATPase domain of HSP90 chaperone/DNA topoisomerase II/histidine kinase"/>
    <property type="match status" value="1"/>
</dbReference>
<dbReference type="PROSITE" id="PS01124">
    <property type="entry name" value="HTH_ARAC_FAMILY_2"/>
    <property type="match status" value="1"/>
</dbReference>
<dbReference type="Gene3D" id="1.10.287.130">
    <property type="match status" value="1"/>
</dbReference>
<dbReference type="InterPro" id="IPR011110">
    <property type="entry name" value="Reg_prop"/>
</dbReference>
<dbReference type="SUPFAM" id="SSF46689">
    <property type="entry name" value="Homeodomain-like"/>
    <property type="match status" value="1"/>
</dbReference>
<dbReference type="Gene3D" id="2.60.40.10">
    <property type="entry name" value="Immunoglobulins"/>
    <property type="match status" value="1"/>
</dbReference>
<dbReference type="CDD" id="cd00075">
    <property type="entry name" value="HATPase"/>
    <property type="match status" value="1"/>
</dbReference>
<keyword evidence="6 15" id="KW-0418">Kinase</keyword>
<dbReference type="InterPro" id="IPR011047">
    <property type="entry name" value="Quinoprotein_ADH-like_sf"/>
</dbReference>
<comment type="catalytic activity">
    <reaction evidence="1">
        <text>ATP + protein L-histidine = ADP + protein N-phospho-L-histidine.</text>
        <dbReference type="EC" id="2.7.13.3"/>
    </reaction>
</comment>
<dbReference type="InterPro" id="IPR011006">
    <property type="entry name" value="CheY-like_superfamily"/>
</dbReference>
<dbReference type="PANTHER" id="PTHR43547">
    <property type="entry name" value="TWO-COMPONENT HISTIDINE KINASE"/>
    <property type="match status" value="1"/>
</dbReference>
<evidence type="ECO:0000256" key="3">
    <source>
        <dbReference type="ARBA" id="ARBA00022553"/>
    </source>
</evidence>
<evidence type="ECO:0000313" key="16">
    <source>
        <dbReference type="Proteomes" id="UP000256779"/>
    </source>
</evidence>
<dbReference type="FunFam" id="3.30.565.10:FF:000037">
    <property type="entry name" value="Hybrid sensor histidine kinase/response regulator"/>
    <property type="match status" value="1"/>
</dbReference>